<accession>A0A820KE70</accession>
<feature type="non-terminal residue" evidence="1">
    <location>
        <position position="138"/>
    </location>
</feature>
<evidence type="ECO:0000313" key="1">
    <source>
        <dbReference type="EMBL" id="CAF4340244.1"/>
    </source>
</evidence>
<gene>
    <name evidence="1" type="ORF">OTI717_LOCUS43222</name>
</gene>
<reference evidence="1" key="1">
    <citation type="submission" date="2021-02" db="EMBL/GenBank/DDBJ databases">
        <authorList>
            <person name="Nowell W R."/>
        </authorList>
    </citation>
    <scope>NUCLEOTIDE SEQUENCE</scope>
</reference>
<evidence type="ECO:0000313" key="2">
    <source>
        <dbReference type="Proteomes" id="UP000663823"/>
    </source>
</evidence>
<dbReference type="Proteomes" id="UP000663823">
    <property type="component" value="Unassembled WGS sequence"/>
</dbReference>
<proteinExistence type="predicted"/>
<organism evidence="1 2">
    <name type="scientific">Rotaria sordida</name>
    <dbReference type="NCBI Taxonomy" id="392033"/>
    <lineage>
        <taxon>Eukaryota</taxon>
        <taxon>Metazoa</taxon>
        <taxon>Spiralia</taxon>
        <taxon>Gnathifera</taxon>
        <taxon>Rotifera</taxon>
        <taxon>Eurotatoria</taxon>
        <taxon>Bdelloidea</taxon>
        <taxon>Philodinida</taxon>
        <taxon>Philodinidae</taxon>
        <taxon>Rotaria</taxon>
    </lineage>
</organism>
<comment type="caution">
    <text evidence="1">The sequence shown here is derived from an EMBL/GenBank/DDBJ whole genome shotgun (WGS) entry which is preliminary data.</text>
</comment>
<sequence>KVYECIRSIKRRIEEEPTAPVSLLYDQQVKKFRRENGSAGSVPIFDRVKSSLYEYRSSMQPPIPKTLSSIIVPHRLTRTLMDQNFLFCHNRLASILGFASPMAVQLLGANEHWNSDGTFRTAPKLFYQSYSIHVWDDF</sequence>
<dbReference type="EMBL" id="CAJOAX010060142">
    <property type="protein sequence ID" value="CAF4340244.1"/>
    <property type="molecule type" value="Genomic_DNA"/>
</dbReference>
<protein>
    <submittedName>
        <fullName evidence="1">Uncharacterized protein</fullName>
    </submittedName>
</protein>
<feature type="non-terminal residue" evidence="1">
    <location>
        <position position="1"/>
    </location>
</feature>
<dbReference type="AlphaFoldDB" id="A0A820KE70"/>
<name>A0A820KE70_9BILA</name>